<dbReference type="GO" id="GO:0000723">
    <property type="term" value="P:telomere maintenance"/>
    <property type="evidence" value="ECO:0007669"/>
    <property type="project" value="InterPro"/>
</dbReference>
<dbReference type="SMR" id="A0A1P8B2L2"/>
<evidence type="ECO:0000256" key="4">
    <source>
        <dbReference type="ARBA" id="ARBA00023125"/>
    </source>
</evidence>
<dbReference type="PANTHER" id="PTHR14513:SF0">
    <property type="entry name" value="PROTECTION OF TELOMERES PROTEIN 1"/>
    <property type="match status" value="1"/>
</dbReference>
<dbReference type="InterPro" id="IPR012340">
    <property type="entry name" value="NA-bd_OB-fold"/>
</dbReference>
<dbReference type="InterPro" id="IPR028389">
    <property type="entry name" value="POT1"/>
</dbReference>
<keyword evidence="2" id="KW-0158">Chromosome</keyword>
<dbReference type="RefSeq" id="NP_001325229.1">
    <property type="nucleotide sequence ID" value="NM_001335234.1"/>
</dbReference>
<protein>
    <submittedName>
        <fullName evidence="7">Nucleic acid-binding, OB-fold-like protein</fullName>
    </submittedName>
</protein>
<keyword evidence="3" id="KW-0779">Telomere</keyword>
<organism evidence="7 8">
    <name type="scientific">Arabidopsis thaliana</name>
    <name type="common">Mouse-ear cress</name>
    <dbReference type="NCBI Taxonomy" id="3702"/>
    <lineage>
        <taxon>Eukaryota</taxon>
        <taxon>Viridiplantae</taxon>
        <taxon>Streptophyta</taxon>
        <taxon>Embryophyta</taxon>
        <taxon>Tracheophyta</taxon>
        <taxon>Spermatophyta</taxon>
        <taxon>Magnoliopsida</taxon>
        <taxon>eudicotyledons</taxon>
        <taxon>Gunneridae</taxon>
        <taxon>Pentapetalae</taxon>
        <taxon>rosids</taxon>
        <taxon>malvids</taxon>
        <taxon>Brassicales</taxon>
        <taxon>Brassicaceae</taxon>
        <taxon>Camelineae</taxon>
        <taxon>Arabidopsis</taxon>
    </lineage>
</organism>
<dbReference type="RefSeq" id="NP_001325232.1">
    <property type="nucleotide sequence ID" value="NM_001335233.1"/>
</dbReference>
<evidence type="ECO:0000313" key="7">
    <source>
        <dbReference type="EMBL" id="ANM63118.1"/>
    </source>
</evidence>
<gene>
    <name evidence="9" type="primary">POT1C</name>
    <name evidence="6 7" type="ordered locus">At2g04395</name>
</gene>
<keyword evidence="8" id="KW-1185">Reference proteome</keyword>
<evidence type="ECO:0000256" key="3">
    <source>
        <dbReference type="ARBA" id="ARBA00022895"/>
    </source>
</evidence>
<dbReference type="Gene3D" id="2.40.50.140">
    <property type="entry name" value="Nucleic acid-binding proteins"/>
    <property type="match status" value="1"/>
</dbReference>
<reference evidence="8" key="4">
    <citation type="journal article" date="2017" name="Plant J.">
        <title>Araport11: a complete reannotation of the Arabidopsis thaliana reference genome.</title>
        <authorList>
            <person name="Cheng C.Y."/>
            <person name="Krishnakumar V."/>
            <person name="Chan A.P."/>
            <person name="Thibaud-Nissen F."/>
            <person name="Schobel S."/>
            <person name="Town C.D."/>
        </authorList>
    </citation>
    <scope>GENOME REANNOTATION</scope>
    <source>
        <strain evidence="8">cv. Columbia</strain>
    </source>
</reference>
<dbReference type="InterPro" id="IPR011564">
    <property type="entry name" value="Telomer_end-bd_POT1/Cdc13"/>
</dbReference>
<evidence type="ECO:0000259" key="5">
    <source>
        <dbReference type="SMART" id="SM00976"/>
    </source>
</evidence>
<feature type="domain" description="Telomeric single stranded DNA binding POT1/Cdc13" evidence="5">
    <location>
        <begin position="10"/>
        <end position="121"/>
    </location>
</feature>
<comment type="subcellular location">
    <subcellularLocation>
        <location evidence="1">Chromosome</location>
        <location evidence="1">Telomere</location>
    </subcellularLocation>
</comment>
<evidence type="ECO:0000256" key="2">
    <source>
        <dbReference type="ARBA" id="ARBA00022454"/>
    </source>
</evidence>
<name>A0A1P8B2L2_ARATH</name>
<dbReference type="RefSeq" id="NP_001325230.1">
    <property type="nucleotide sequence ID" value="NM_001335235.1"/>
</dbReference>
<dbReference type="CDD" id="cd04497">
    <property type="entry name" value="hPOT1_OB1_like"/>
    <property type="match status" value="1"/>
</dbReference>
<dbReference type="GO" id="GO:0043047">
    <property type="term" value="F:single-stranded telomeric DNA binding"/>
    <property type="evidence" value="ECO:0007669"/>
    <property type="project" value="InterPro"/>
</dbReference>
<evidence type="ECO:0000313" key="8">
    <source>
        <dbReference type="Proteomes" id="UP000006548"/>
    </source>
</evidence>
<dbReference type="AlphaFoldDB" id="A0A1P8B2L2"/>
<dbReference type="EMBL" id="CP002685">
    <property type="protein sequence ID" value="ANM63119.1"/>
    <property type="molecule type" value="Genomic_DNA"/>
</dbReference>
<reference evidence="7" key="2">
    <citation type="submission" date="2011-02" db="EMBL/GenBank/DDBJ databases">
        <authorList>
            <consortium name="TAIR"/>
            <person name="Swarbreck D."/>
            <person name="Lamesch P."/>
            <person name="Wilks C."/>
            <person name="Huala E."/>
        </authorList>
    </citation>
    <scope>NUCLEOTIDE SEQUENCE</scope>
</reference>
<dbReference type="Proteomes" id="UP000006548">
    <property type="component" value="Chromosome 2"/>
</dbReference>
<proteinExistence type="predicted"/>
<dbReference type="EMBL" id="CP002685">
    <property type="protein sequence ID" value="ANM63118.1"/>
    <property type="molecule type" value="Genomic_DNA"/>
</dbReference>
<dbReference type="ExpressionAtlas" id="A0A1P8B2L2">
    <property type="expression patterns" value="baseline and differential"/>
</dbReference>
<dbReference type="EMBL" id="CP002685">
    <property type="protein sequence ID" value="ANM63120.1"/>
    <property type="molecule type" value="Genomic_DNA"/>
</dbReference>
<dbReference type="TAIR" id="AT2G04395">
    <property type="gene designation" value="POT1C"/>
</dbReference>
<dbReference type="Araport" id="AT2G04395"/>
<dbReference type="EMBL" id="CP002685">
    <property type="protein sequence ID" value="ANM63121.1"/>
    <property type="molecule type" value="Genomic_DNA"/>
</dbReference>
<dbReference type="SUPFAM" id="SSF50249">
    <property type="entry name" value="Nucleic acid-binding proteins"/>
    <property type="match status" value="1"/>
</dbReference>
<dbReference type="GO" id="GO:0000781">
    <property type="term" value="C:chromosome, telomeric region"/>
    <property type="evidence" value="ECO:0007669"/>
    <property type="project" value="UniProtKB-SubCell"/>
</dbReference>
<evidence type="ECO:0000256" key="1">
    <source>
        <dbReference type="ARBA" id="ARBA00004574"/>
    </source>
</evidence>
<dbReference type="RefSeq" id="NP_001325231.1">
    <property type="nucleotide sequence ID" value="NM_001335232.1"/>
</dbReference>
<evidence type="ECO:0000313" key="6">
    <source>
        <dbReference type="Araport" id="AT2G04395"/>
    </source>
</evidence>
<keyword evidence="4" id="KW-0238">DNA-binding</keyword>
<accession>A0A1P8B2L2</accession>
<dbReference type="SMART" id="SM00976">
    <property type="entry name" value="Telo_bind"/>
    <property type="match status" value="1"/>
</dbReference>
<dbReference type="OMA" id="YRFLKIR"/>
<dbReference type="PANTHER" id="PTHR14513">
    <property type="entry name" value="PROTECTION OF TELOMERES 1"/>
    <property type="match status" value="1"/>
</dbReference>
<dbReference type="GeneID" id="814979"/>
<evidence type="ECO:0000313" key="9">
    <source>
        <dbReference type="TAIR" id="AT2G04395"/>
    </source>
</evidence>
<sequence>MAKKRDSPKLIKIKDAIKLINQEVSLIGIVLEQREPKQCRNNDWICTLRIIDDTYPSPGLTVNVYSRTLEQLPQIKNHDDMILFTRIKAQRVFIFLVCFVEEVIKFGFLLCRCKLLIVEKE</sequence>
<dbReference type="Pfam" id="PF02765">
    <property type="entry name" value="POT1"/>
    <property type="match status" value="1"/>
</dbReference>
<reference evidence="7 8" key="1">
    <citation type="journal article" date="1999" name="Nature">
        <title>Sequence and analysis of chromosome 2 of the plant Arabidopsis thaliana.</title>
        <authorList>
            <person name="Lin X."/>
            <person name="Kaul S."/>
            <person name="Rounsley S."/>
            <person name="Shea T.P."/>
            <person name="Benito M.I."/>
            <person name="Town C.D."/>
            <person name="Fujii C.Y."/>
            <person name="Mason T."/>
            <person name="Bowman C.L."/>
            <person name="Barnstead M."/>
            <person name="Feldblyum T.V."/>
            <person name="Buell C.R."/>
            <person name="Ketchum K.A."/>
            <person name="Lee J."/>
            <person name="Ronning C.M."/>
            <person name="Koo H.L."/>
            <person name="Moffat K.S."/>
            <person name="Cronin L.A."/>
            <person name="Shen M."/>
            <person name="Pai G."/>
            <person name="Van Aken S."/>
            <person name="Umayam L."/>
            <person name="Tallon L.J."/>
            <person name="Gill J.E."/>
            <person name="Adams M.D."/>
            <person name="Carrera A.J."/>
            <person name="Creasy T.H."/>
            <person name="Goodman H.M."/>
            <person name="Somerville C.R."/>
            <person name="Copenhaver G.P."/>
            <person name="Preuss D."/>
            <person name="Nierman W.C."/>
            <person name="White O."/>
            <person name="Eisen J.A."/>
            <person name="Salzberg S.L."/>
            <person name="Fraser C.M."/>
            <person name="Venter J.C."/>
        </authorList>
    </citation>
    <scope>NUCLEOTIDE SEQUENCE [LARGE SCALE GENOMIC DNA]</scope>
    <source>
        <strain evidence="8">cv. Columbia</strain>
    </source>
</reference>
<reference evidence="7" key="3">
    <citation type="submission" date="2016-05" db="EMBL/GenBank/DDBJ databases">
        <authorList>
            <person name="Krishnakumar V."/>
            <person name="Cheng C.-Y."/>
            <person name="Chan A.P."/>
            <person name="Schobel S."/>
            <person name="Kim M."/>
            <person name="Ferlanti E.S."/>
            <person name="Belyaeva I."/>
            <person name="Rosen B.D."/>
            <person name="Micklem G."/>
            <person name="Miller J.R."/>
            <person name="Vaughn M."/>
            <person name="Town C.D."/>
        </authorList>
    </citation>
    <scope>NUCLEOTIDE SEQUENCE</scope>
</reference>